<evidence type="ECO:0000259" key="4">
    <source>
        <dbReference type="Pfam" id="PF04389"/>
    </source>
</evidence>
<evidence type="ECO:0000313" key="5">
    <source>
        <dbReference type="EMBL" id="OIR04982.1"/>
    </source>
</evidence>
<organism evidence="5">
    <name type="scientific">mine drainage metagenome</name>
    <dbReference type="NCBI Taxonomy" id="410659"/>
    <lineage>
        <taxon>unclassified sequences</taxon>
        <taxon>metagenomes</taxon>
        <taxon>ecological metagenomes</taxon>
    </lineage>
</organism>
<evidence type="ECO:0000256" key="1">
    <source>
        <dbReference type="ARBA" id="ARBA00005634"/>
    </source>
</evidence>
<dbReference type="EMBL" id="MLJW01000053">
    <property type="protein sequence ID" value="OIR04982.1"/>
    <property type="molecule type" value="Genomic_DNA"/>
</dbReference>
<dbReference type="SUPFAM" id="SSF47672">
    <property type="entry name" value="Transferrin receptor-like dimerisation domain"/>
    <property type="match status" value="1"/>
</dbReference>
<reference evidence="5" key="1">
    <citation type="submission" date="2016-10" db="EMBL/GenBank/DDBJ databases">
        <title>Sequence of Gallionella enrichment culture.</title>
        <authorList>
            <person name="Poehlein A."/>
            <person name="Muehling M."/>
            <person name="Daniel R."/>
        </authorList>
    </citation>
    <scope>NUCLEOTIDE SEQUENCE</scope>
</reference>
<dbReference type="Pfam" id="PF04253">
    <property type="entry name" value="TFR_dimer"/>
    <property type="match status" value="1"/>
</dbReference>
<evidence type="ECO:0000259" key="2">
    <source>
        <dbReference type="Pfam" id="PF02225"/>
    </source>
</evidence>
<comment type="similarity">
    <text evidence="1">Belongs to the peptidase M28 family. M28B subfamily.</text>
</comment>
<dbReference type="SUPFAM" id="SSF52025">
    <property type="entry name" value="PA domain"/>
    <property type="match status" value="1"/>
</dbReference>
<name>A0A1J5SY84_9ZZZZ</name>
<dbReference type="PANTHER" id="PTHR10404">
    <property type="entry name" value="N-ACETYLATED-ALPHA-LINKED ACIDIC DIPEPTIDASE"/>
    <property type="match status" value="1"/>
</dbReference>
<dbReference type="InterPro" id="IPR046450">
    <property type="entry name" value="PA_dom_sf"/>
</dbReference>
<keyword evidence="5" id="KW-0645">Protease</keyword>
<keyword evidence="5" id="KW-0031">Aminopeptidase</keyword>
<dbReference type="EC" id="3.4.11.10" evidence="5"/>
<sequence length="777" mass="86190">MDAVCLCHENVKLVTKLYFIILTLQKHHKNLNQLSTMRKILIAGIVLLLSHGTINAQTKNITGFTEKSSSEQTTLEQKFDALLSAQNVGATIKELSAKPHHIGSAGGKEVADIIYNKYKSWGWDVKIETYKVLFPTPKTRVLELTSPTMYKALLKEPSLKEDATSDQQDQLPTYNAWSADGDVTAELVFVNYGLPADYDELAKFGIDVKGKIVIAKYGRSWRGIKPKVAYEHGAIGCIIYSDPKDDGFYQGDVYPKGAFKNEYGVQRGSVMDMVIYPGDPLTPGIGATENAKRLDRKDAVTILKIPVLPISYHDAKPLLEALDGPVAPDDWRGALPITYHIGPGKAKVHLKVEFDWQLKPAYDVVAMMKGSEYPDEWVIRGNHHDAWVNGANDPLSGQAALLEEAKAIGELVKTGWKPKRTLVYCAWDGEEPGLLGSTEWAEDHGTELQQKAVAYINSDGNGRGFLGAEGSHAFENFVTEISKDVKDPETNVSVFERRKAVDVVRTKSPKSIKDVLNKKDFPLGAMGSGSDYSTFIQHLGVPCLDFGYGGEDPGGEYHSIYDSYDDYKRFKDPTFAYGVALSKTAGRAALRLADADVLPFDFRSLYKTINGYVTELSALTDQMRESTATENDLIKTKQYALAADPTKKLELPVTKDAVPFLDFSPLQNALSALEKSTDQLNETWKKSLGSSTDHDALNKSLYQAEQQLLSVSGLPRRPWYKHTIYAPGFYTGYGVKTMPGIREAIEQRNWKEAQEQINIDAEAINKLSNYLEQVAKK</sequence>
<protein>
    <submittedName>
        <fullName evidence="5">Bacterial leucyl aminopeptidase</fullName>
        <ecNumber evidence="5">3.4.11.10</ecNumber>
    </submittedName>
</protein>
<dbReference type="InterPro" id="IPR039373">
    <property type="entry name" value="Peptidase_M28B"/>
</dbReference>
<feature type="domain" description="Transferrin receptor-like dimerisation" evidence="3">
    <location>
        <begin position="661"/>
        <end position="771"/>
    </location>
</feature>
<dbReference type="PANTHER" id="PTHR10404:SF46">
    <property type="entry name" value="VACUOLAR PROTEIN SORTING-ASSOCIATED PROTEIN 70"/>
    <property type="match status" value="1"/>
</dbReference>
<evidence type="ECO:0000259" key="3">
    <source>
        <dbReference type="Pfam" id="PF04253"/>
    </source>
</evidence>
<dbReference type="Gene3D" id="1.20.930.40">
    <property type="entry name" value="Transferrin receptor-like, dimerisation domain"/>
    <property type="match status" value="1"/>
</dbReference>
<dbReference type="CDD" id="cd08022">
    <property type="entry name" value="M28_PSMA_like"/>
    <property type="match status" value="1"/>
</dbReference>
<dbReference type="CDD" id="cd02121">
    <property type="entry name" value="PA_GCPII_like"/>
    <property type="match status" value="1"/>
</dbReference>
<dbReference type="InterPro" id="IPR007365">
    <property type="entry name" value="TFR-like_dimer_dom"/>
</dbReference>
<feature type="domain" description="Peptidase M28" evidence="4">
    <location>
        <begin position="364"/>
        <end position="566"/>
    </location>
</feature>
<accession>A0A1J5SY84</accession>
<dbReference type="FunFam" id="3.40.630.10:FF:000101">
    <property type="entry name" value="N-acetylated alpha-linked acidic dipeptidase like 1"/>
    <property type="match status" value="1"/>
</dbReference>
<dbReference type="GO" id="GO:0004177">
    <property type="term" value="F:aminopeptidase activity"/>
    <property type="evidence" value="ECO:0007669"/>
    <property type="project" value="UniProtKB-KW"/>
</dbReference>
<feature type="domain" description="PA" evidence="2">
    <location>
        <begin position="183"/>
        <end position="250"/>
    </location>
</feature>
<dbReference type="InterPro" id="IPR003137">
    <property type="entry name" value="PA_domain"/>
</dbReference>
<dbReference type="Pfam" id="PF04389">
    <property type="entry name" value="Peptidase_M28"/>
    <property type="match status" value="1"/>
</dbReference>
<dbReference type="InterPro" id="IPR036757">
    <property type="entry name" value="TFR-like_dimer_dom_sf"/>
</dbReference>
<dbReference type="Pfam" id="PF02225">
    <property type="entry name" value="PA"/>
    <property type="match status" value="1"/>
</dbReference>
<dbReference type="SUPFAM" id="SSF53187">
    <property type="entry name" value="Zn-dependent exopeptidases"/>
    <property type="match status" value="1"/>
</dbReference>
<proteinExistence type="inferred from homology"/>
<gene>
    <name evidence="5" type="ORF">GALL_127980</name>
</gene>
<comment type="caution">
    <text evidence="5">The sequence shown here is derived from an EMBL/GenBank/DDBJ whole genome shotgun (WGS) entry which is preliminary data.</text>
</comment>
<dbReference type="Gene3D" id="3.40.630.10">
    <property type="entry name" value="Zn peptidases"/>
    <property type="match status" value="1"/>
</dbReference>
<keyword evidence="5" id="KW-0378">Hydrolase</keyword>
<dbReference type="Gene3D" id="3.50.30.30">
    <property type="match status" value="1"/>
</dbReference>
<dbReference type="InterPro" id="IPR007484">
    <property type="entry name" value="Peptidase_M28"/>
</dbReference>
<dbReference type="AlphaFoldDB" id="A0A1J5SY84"/>